<dbReference type="Gene3D" id="3.40.50.1980">
    <property type="entry name" value="Nitrogenase molybdenum iron protein domain"/>
    <property type="match status" value="2"/>
</dbReference>
<feature type="domain" description="Fe/B12 periplasmic-binding" evidence="2">
    <location>
        <begin position="71"/>
        <end position="371"/>
    </location>
</feature>
<evidence type="ECO:0000313" key="4">
    <source>
        <dbReference type="Proteomes" id="UP000033111"/>
    </source>
</evidence>
<dbReference type="AlphaFoldDB" id="A0A0E3P7Y2"/>
<evidence type="ECO:0000259" key="2">
    <source>
        <dbReference type="PROSITE" id="PS50983"/>
    </source>
</evidence>
<dbReference type="PATRIC" id="fig|1434120.4.peg.4252"/>
<gene>
    <name evidence="3" type="ORF">MSSIT_3274</name>
</gene>
<dbReference type="Pfam" id="PF01497">
    <property type="entry name" value="Peripla_BP_2"/>
    <property type="match status" value="1"/>
</dbReference>
<dbReference type="InterPro" id="IPR050902">
    <property type="entry name" value="ABC_Transporter_SBP"/>
</dbReference>
<dbReference type="PANTHER" id="PTHR30535:SF34">
    <property type="entry name" value="MOLYBDATE-BINDING PROTEIN MOLA"/>
    <property type="match status" value="1"/>
</dbReference>
<keyword evidence="4" id="KW-1185">Reference proteome</keyword>
<feature type="compositionally biased region" description="Low complexity" evidence="1">
    <location>
        <begin position="26"/>
        <end position="47"/>
    </location>
</feature>
<accession>A0A0E3P7Y2</accession>
<dbReference type="InterPro" id="IPR002491">
    <property type="entry name" value="ABC_transptr_periplasmic_BD"/>
</dbReference>
<name>A0A0E3P7Y2_9EURY</name>
<feature type="region of interest" description="Disordered" evidence="1">
    <location>
        <begin position="24"/>
        <end position="50"/>
    </location>
</feature>
<protein>
    <submittedName>
        <fullName evidence="3">ABC transporter, solute-binding protein</fullName>
    </submittedName>
</protein>
<evidence type="ECO:0000256" key="1">
    <source>
        <dbReference type="SAM" id="MobiDB-lite"/>
    </source>
</evidence>
<dbReference type="Proteomes" id="UP000033111">
    <property type="component" value="Chromosome"/>
</dbReference>
<dbReference type="HOGENOM" id="CLU_038034_13_4_2"/>
<dbReference type="KEGG" id="msw:MSSIT_3274"/>
<proteinExistence type="predicted"/>
<evidence type="ECO:0000313" key="3">
    <source>
        <dbReference type="EMBL" id="AKB29993.1"/>
    </source>
</evidence>
<dbReference type="EMBL" id="CP009506">
    <property type="protein sequence ID" value="AKB29993.1"/>
    <property type="molecule type" value="Genomic_DNA"/>
</dbReference>
<dbReference type="GeneID" id="24862188"/>
<dbReference type="PANTHER" id="PTHR30535">
    <property type="entry name" value="VITAMIN B12-BINDING PROTEIN"/>
    <property type="match status" value="1"/>
</dbReference>
<sequence length="411" mass="45593">MPFFILFSVLLTALLVSGCADTAETSPSSDLSDSSLSSSASSGSDSATQVQYRTVTDMRGEEVVIPAEPQRVIAISRSLIDTTMYIFGVEDRIVGGSVYDKPLQMGQYVWNGTDYTVNTWIGKILNPGLDNVTNVGGFGGPYGLPNVETIASLNPDLLILRDLGDQDEDTEKFISQTEAMDIPVVVLKYPSCYDEPSVETMYEEIRLLGEVFGKEGEAEKIVETVSSRVEFIRSRTADIPEEEQKKVLYFGAPTWAKDKGGAGYAFGSGSTEVAMMEGIINSRSAYTEPGMNMVSAEQILSLDPDKIILCTWSGYHSPRQLYEDSQYGTIQELRALREGEVYSLTATPCKSERLEFPINLMVEAKAVYPERFSDVELEPWIRDYFVELYGTNETKTDELMDALMLEYLEIV</sequence>
<dbReference type="PROSITE" id="PS50983">
    <property type="entry name" value="FE_B12_PBP"/>
    <property type="match status" value="1"/>
</dbReference>
<dbReference type="SUPFAM" id="SSF53807">
    <property type="entry name" value="Helical backbone' metal receptor"/>
    <property type="match status" value="1"/>
</dbReference>
<organism evidence="3 4">
    <name type="scientific">Methanosarcina siciliae T4/M</name>
    <dbReference type="NCBI Taxonomy" id="1434120"/>
    <lineage>
        <taxon>Archaea</taxon>
        <taxon>Methanobacteriati</taxon>
        <taxon>Methanobacteriota</taxon>
        <taxon>Stenosarchaea group</taxon>
        <taxon>Methanomicrobia</taxon>
        <taxon>Methanosarcinales</taxon>
        <taxon>Methanosarcinaceae</taxon>
        <taxon>Methanosarcina</taxon>
    </lineage>
</organism>
<reference evidence="3 4" key="1">
    <citation type="submission" date="2014-07" db="EMBL/GenBank/DDBJ databases">
        <title>Methanogenic archaea and the global carbon cycle.</title>
        <authorList>
            <person name="Henriksen J.R."/>
            <person name="Luke J."/>
            <person name="Reinhart S."/>
            <person name="Benedict M.N."/>
            <person name="Youngblut N.D."/>
            <person name="Metcalf M.E."/>
            <person name="Whitaker R.J."/>
            <person name="Metcalf W.W."/>
        </authorList>
    </citation>
    <scope>NUCLEOTIDE SEQUENCE [LARGE SCALE GENOMIC DNA]</scope>
    <source>
        <strain evidence="3 4">T4/M</strain>
    </source>
</reference>
<dbReference type="RefSeq" id="WP_082089056.1">
    <property type="nucleotide sequence ID" value="NZ_CP009506.1"/>
</dbReference>